<keyword evidence="5" id="KW-1185">Reference proteome</keyword>
<feature type="compositionally biased region" description="Pro residues" evidence="1">
    <location>
        <begin position="84"/>
        <end position="95"/>
    </location>
</feature>
<keyword evidence="2" id="KW-1133">Transmembrane helix</keyword>
<reference evidence="4" key="2">
    <citation type="submission" date="2020-09" db="EMBL/GenBank/DDBJ databases">
        <authorList>
            <person name="Sun Q."/>
            <person name="Zhou Y."/>
        </authorList>
    </citation>
    <scope>NUCLEOTIDE SEQUENCE</scope>
    <source>
        <strain evidence="4">CGMCC 4.7201</strain>
    </source>
</reference>
<accession>A0A917ZT14</accession>
<keyword evidence="2" id="KW-0812">Transmembrane</keyword>
<protein>
    <recommendedName>
        <fullName evidence="3">Pyrrolo-quinoline quinone repeat domain-containing protein</fullName>
    </recommendedName>
</protein>
<dbReference type="Gene3D" id="2.130.10.10">
    <property type="entry name" value="YVTN repeat-like/Quinoprotein amine dehydrogenase"/>
    <property type="match status" value="1"/>
</dbReference>
<dbReference type="SUPFAM" id="SSF81995">
    <property type="entry name" value="beta-sandwich domain of Sec23/24"/>
    <property type="match status" value="1"/>
</dbReference>
<dbReference type="Proteomes" id="UP000641932">
    <property type="component" value="Unassembled WGS sequence"/>
</dbReference>
<feature type="domain" description="Pyrrolo-quinoline quinone repeat" evidence="3">
    <location>
        <begin position="160"/>
        <end position="313"/>
    </location>
</feature>
<dbReference type="EMBL" id="BMMS01000021">
    <property type="protein sequence ID" value="GGO93533.1"/>
    <property type="molecule type" value="Genomic_DNA"/>
</dbReference>
<gene>
    <name evidence="4" type="ORF">GCM10012280_46260</name>
</gene>
<feature type="compositionally biased region" description="Low complexity" evidence="1">
    <location>
        <begin position="28"/>
        <end position="38"/>
    </location>
</feature>
<reference evidence="4" key="1">
    <citation type="journal article" date="2014" name="Int. J. Syst. Evol. Microbiol.">
        <title>Complete genome sequence of Corynebacterium casei LMG S-19264T (=DSM 44701T), isolated from a smear-ripened cheese.</title>
        <authorList>
            <consortium name="US DOE Joint Genome Institute (JGI-PGF)"/>
            <person name="Walter F."/>
            <person name="Albersmeier A."/>
            <person name="Kalinowski J."/>
            <person name="Ruckert C."/>
        </authorList>
    </citation>
    <scope>NUCLEOTIDE SEQUENCE</scope>
    <source>
        <strain evidence="4">CGMCC 4.7201</strain>
    </source>
</reference>
<feature type="compositionally biased region" description="Low complexity" evidence="1">
    <location>
        <begin position="46"/>
        <end position="57"/>
    </location>
</feature>
<evidence type="ECO:0000256" key="1">
    <source>
        <dbReference type="SAM" id="MobiDB-lite"/>
    </source>
</evidence>
<evidence type="ECO:0000259" key="3">
    <source>
        <dbReference type="Pfam" id="PF13360"/>
    </source>
</evidence>
<feature type="region of interest" description="Disordered" evidence="1">
    <location>
        <begin position="127"/>
        <end position="150"/>
    </location>
</feature>
<dbReference type="AlphaFoldDB" id="A0A917ZT14"/>
<keyword evidence="2" id="KW-0472">Membrane</keyword>
<dbReference type="PANTHER" id="PTHR34512:SF30">
    <property type="entry name" value="OUTER MEMBRANE PROTEIN ASSEMBLY FACTOR BAMB"/>
    <property type="match status" value="1"/>
</dbReference>
<dbReference type="InterPro" id="IPR011047">
    <property type="entry name" value="Quinoprotein_ADH-like_sf"/>
</dbReference>
<dbReference type="InterPro" id="IPR002372">
    <property type="entry name" value="PQQ_rpt_dom"/>
</dbReference>
<feature type="region of interest" description="Disordered" evidence="1">
    <location>
        <begin position="1"/>
        <end position="99"/>
    </location>
</feature>
<feature type="transmembrane region" description="Helical" evidence="2">
    <location>
        <begin position="104"/>
        <end position="126"/>
    </location>
</feature>
<dbReference type="Pfam" id="PF13360">
    <property type="entry name" value="PQQ_2"/>
    <property type="match status" value="1"/>
</dbReference>
<dbReference type="SUPFAM" id="SSF50998">
    <property type="entry name" value="Quinoprotein alcohol dehydrogenase-like"/>
    <property type="match status" value="1"/>
</dbReference>
<comment type="caution">
    <text evidence="4">The sequence shown here is derived from an EMBL/GenBank/DDBJ whole genome shotgun (WGS) entry which is preliminary data.</text>
</comment>
<dbReference type="PANTHER" id="PTHR34512">
    <property type="entry name" value="CELL SURFACE PROTEIN"/>
    <property type="match status" value="1"/>
</dbReference>
<proteinExistence type="predicted"/>
<feature type="compositionally biased region" description="Basic and acidic residues" evidence="1">
    <location>
        <begin position="133"/>
        <end position="149"/>
    </location>
</feature>
<sequence>MADEPTDMSRNQQPGYGYPQVPPPALPAQPVQPQWNPYAQPPPSSPRAQQPHPQGQQPLPPPPQQPWAGGYNPYAGDPQAQPYPQQPGSPVPGTPAPRGRRRGVILGVVAGVVALALTGVGTVYFMSGDGDGDGGKGRKKEAARPDGRRLTAAGKFDVAADRSALWKTESGPTHGPQNRTSLIGEWVGRRSVVVGDVSRLVSYDMRTGRRQWELKPPVSGAKPCEMSDNATSEGLGAVLYRPDGSSTTSPCTLLVVADMRTGRVKWSHDVAPDTDTGFSDPSVAVDAKRNRVYAATAHMLFSYGLNKGKRYWKVGGSKFCPLEGKAAPSAVVVAEQCDKGTTIFGLDLGERDKAKAAWKYRVEGGPGAEATVVSARPAVAMVNPGSAAARGGIMRIDSKGRPGTRIPVAQPFGKLPEADSSFNSLPNYTFDGSTMIATVGLALTQGRSHTVAAFDLSTGKEKWHRKIAPEGQSLQVVGVRSGAVVAAVGSRDTSARSRFYRIPIDSGTPVKGGRFPGGTAVSPEYYRVVVRGNLALSIAVTTLEGRPRVTAFAPTS</sequence>
<evidence type="ECO:0000256" key="2">
    <source>
        <dbReference type="SAM" id="Phobius"/>
    </source>
</evidence>
<organism evidence="4 5">
    <name type="scientific">Wenjunlia tyrosinilytica</name>
    <dbReference type="NCBI Taxonomy" id="1544741"/>
    <lineage>
        <taxon>Bacteria</taxon>
        <taxon>Bacillati</taxon>
        <taxon>Actinomycetota</taxon>
        <taxon>Actinomycetes</taxon>
        <taxon>Kitasatosporales</taxon>
        <taxon>Streptomycetaceae</taxon>
        <taxon>Wenjunlia</taxon>
    </lineage>
</organism>
<dbReference type="InterPro" id="IPR015943">
    <property type="entry name" value="WD40/YVTN_repeat-like_dom_sf"/>
</dbReference>
<evidence type="ECO:0000313" key="4">
    <source>
        <dbReference type="EMBL" id="GGO93533.1"/>
    </source>
</evidence>
<evidence type="ECO:0000313" key="5">
    <source>
        <dbReference type="Proteomes" id="UP000641932"/>
    </source>
</evidence>
<name>A0A917ZT14_9ACTN</name>